<name>A0A1V0SCP1_9VIRU</name>
<evidence type="ECO:0000256" key="1">
    <source>
        <dbReference type="SAM" id="Phobius"/>
    </source>
</evidence>
<keyword evidence="1" id="KW-0472">Membrane</keyword>
<sequence length="478" mass="52935">MEVSLSNGFLTIAFGKIIFVLPLTWIIFGSATSIDCDVIIFISEAVVENISANDCKKICFELDKLLGPIIGTSKKVNSSLGCWVDGQLVWCQKGSTLNEVNNSIIATFANHTQMYSVCPINRFLSRDILAKVQSAIRATLNKLSASITKSCDDLLPIIIGALCIPEVRDLASKNLKEILDTIFRGVTFDKPVCARICITVPDASNHIANLEKSLTRRNKKVKEILANISNGLPTDILVREILDLNTDEIVSANAIVALLEKYLAVAPDDNESQIDQVEQKEQKDQKDQKDQKKKKAVTRLTKTELPDFVAALKKKIDSDTIALHRVISKVTGVNQIGVRMDMIRMINFHRIILTEEPFDRMKEAAFQLGQLAGLLGVHAKTIDDRDKEAFAAKLGLTSTQMADKYNSVIDLGLNPNDVMELYDKADIATAYPDLAVFLFRGIPSDDQLAGLNLFVKEILDRVSVLKGITRSTPEILRF</sequence>
<reference evidence="2" key="1">
    <citation type="journal article" date="2017" name="Science">
        <title>Giant viruses with an expanded complement of translation system components.</title>
        <authorList>
            <person name="Schulz F."/>
            <person name="Yutin N."/>
            <person name="Ivanova N.N."/>
            <person name="Ortega D.R."/>
            <person name="Lee T.K."/>
            <person name="Vierheilig J."/>
            <person name="Daims H."/>
            <person name="Horn M."/>
            <person name="Wagner M."/>
            <person name="Jensen G.J."/>
            <person name="Kyrpides N.C."/>
            <person name="Koonin E.V."/>
            <person name="Woyke T."/>
        </authorList>
    </citation>
    <scope>NUCLEOTIDE SEQUENCE</scope>
    <source>
        <strain evidence="2">ILV1</strain>
    </source>
</reference>
<dbReference type="EMBL" id="KY684085">
    <property type="protein sequence ID" value="ARF09483.1"/>
    <property type="molecule type" value="Genomic_DNA"/>
</dbReference>
<keyword evidence="1" id="KW-1133">Transmembrane helix</keyword>
<proteinExistence type="predicted"/>
<feature type="transmembrane region" description="Helical" evidence="1">
    <location>
        <begin position="7"/>
        <end position="28"/>
    </location>
</feature>
<evidence type="ECO:0000313" key="2">
    <source>
        <dbReference type="EMBL" id="ARF09483.1"/>
    </source>
</evidence>
<accession>A0A1V0SCP1</accession>
<keyword evidence="1" id="KW-0812">Transmembrane</keyword>
<organism evidence="2">
    <name type="scientific">Indivirus ILV1</name>
    <dbReference type="NCBI Taxonomy" id="1977633"/>
    <lineage>
        <taxon>Viruses</taxon>
        <taxon>Varidnaviria</taxon>
        <taxon>Bamfordvirae</taxon>
        <taxon>Nucleocytoviricota</taxon>
        <taxon>Megaviricetes</taxon>
        <taxon>Imitervirales</taxon>
        <taxon>Mimiviridae</taxon>
        <taxon>Klosneuvirinae</taxon>
        <taxon>Indivirus</taxon>
    </lineage>
</organism>
<protein>
    <submittedName>
        <fullName evidence="2">Uncharacterized protein</fullName>
    </submittedName>
</protein>
<gene>
    <name evidence="2" type="ORF">Indivirus_1_106</name>
</gene>